<organism evidence="1">
    <name type="scientific">metagenome</name>
    <dbReference type="NCBI Taxonomy" id="256318"/>
    <lineage>
        <taxon>unclassified sequences</taxon>
        <taxon>metagenomes</taxon>
    </lineage>
</organism>
<reference evidence="1" key="1">
    <citation type="submission" date="2018-07" db="EMBL/GenBank/DDBJ databases">
        <authorList>
            <person name="Quirk P.G."/>
            <person name="Krulwich T.A."/>
        </authorList>
    </citation>
    <scope>NUCLEOTIDE SEQUENCE</scope>
</reference>
<protein>
    <submittedName>
        <fullName evidence="1">Uncharacterized protein</fullName>
    </submittedName>
</protein>
<accession>A0A380TEB1</accession>
<dbReference type="AlphaFoldDB" id="A0A380TEB1"/>
<dbReference type="EMBL" id="UIDG01000257">
    <property type="protein sequence ID" value="SUS06795.1"/>
    <property type="molecule type" value="Genomic_DNA"/>
</dbReference>
<gene>
    <name evidence="1" type="ORF">DF3PB_330004</name>
</gene>
<name>A0A380TEB1_9ZZZZ</name>
<evidence type="ECO:0000313" key="1">
    <source>
        <dbReference type="EMBL" id="SUS06795.1"/>
    </source>
</evidence>
<proteinExistence type="predicted"/>
<sequence>MNALLEVTAPQPADLTPADAFAAWALYGRPGDVCVYHHGLLTVDRDPVLSPFSAPVRQALAAVADLALAFAEAGRVLLVQERLGSGVYRYLAVIASRHKQAAKPMSRPIVLIPQVCISAMPVAASGSEP</sequence>